<accession>C1H3M3</accession>
<dbReference type="HOGENOM" id="CLU_1533050_0_0_1"/>
<dbReference type="EMBL" id="KN294005">
    <property type="protein sequence ID" value="EEH34317.2"/>
    <property type="molecule type" value="Genomic_DNA"/>
</dbReference>
<dbReference type="AlphaFoldDB" id="C1H3M3"/>
<dbReference type="VEuPathDB" id="FungiDB:PAAG_05366"/>
<dbReference type="GeneID" id="9096050"/>
<dbReference type="Proteomes" id="UP000002059">
    <property type="component" value="Partially assembled WGS sequence"/>
</dbReference>
<gene>
    <name evidence="1" type="ORF">PAAG_05366</name>
</gene>
<keyword evidence="2" id="KW-1185">Reference proteome</keyword>
<protein>
    <submittedName>
        <fullName evidence="1">Uncharacterized protein</fullName>
    </submittedName>
</protein>
<evidence type="ECO:0000313" key="2">
    <source>
        <dbReference type="Proteomes" id="UP000002059"/>
    </source>
</evidence>
<dbReference type="eggNOG" id="ENOG502RQZD">
    <property type="taxonomic scope" value="Eukaryota"/>
</dbReference>
<evidence type="ECO:0000313" key="1">
    <source>
        <dbReference type="EMBL" id="EEH34317.2"/>
    </source>
</evidence>
<organism evidence="1 2">
    <name type="scientific">Paracoccidioides lutzii (strain ATCC MYA-826 / Pb01)</name>
    <name type="common">Paracoccidioides brasiliensis</name>
    <dbReference type="NCBI Taxonomy" id="502779"/>
    <lineage>
        <taxon>Eukaryota</taxon>
        <taxon>Fungi</taxon>
        <taxon>Dikarya</taxon>
        <taxon>Ascomycota</taxon>
        <taxon>Pezizomycotina</taxon>
        <taxon>Eurotiomycetes</taxon>
        <taxon>Eurotiomycetidae</taxon>
        <taxon>Onygenales</taxon>
        <taxon>Ajellomycetaceae</taxon>
        <taxon>Paracoccidioides</taxon>
    </lineage>
</organism>
<proteinExistence type="predicted"/>
<dbReference type="RefSeq" id="XP_015699779.1">
    <property type="nucleotide sequence ID" value="XM_015845553.1"/>
</dbReference>
<sequence>MADSQECRVEVPIPAARRRSAYELLVTSTACQLVIRHSKTKVNSTCFVFMILKLYSYSEPDSNTYQRVSQNHPNHRLPGQEPTGALIYILVQARFLIDESEQLVRRRVRLNVDELGRIAANSVDAEHCVDLLQHVPRRLYNEAYILAMGNGMQAIGMAPNPNAGVPQLVILQLVK</sequence>
<dbReference type="KEGG" id="pbl:PAAG_05366"/>
<name>C1H3M3_PARBA</name>
<reference evidence="1 2" key="1">
    <citation type="journal article" date="2011" name="PLoS Genet.">
        <title>Comparative genomic analysis of human fungal pathogens causing paracoccidioidomycosis.</title>
        <authorList>
            <person name="Desjardins C.A."/>
            <person name="Champion M.D."/>
            <person name="Holder J.W."/>
            <person name="Muszewska A."/>
            <person name="Goldberg J."/>
            <person name="Bailao A.M."/>
            <person name="Brigido M.M."/>
            <person name="Ferreira M.E."/>
            <person name="Garcia A.M."/>
            <person name="Grynberg M."/>
            <person name="Gujja S."/>
            <person name="Heiman D.I."/>
            <person name="Henn M.R."/>
            <person name="Kodira C.D."/>
            <person name="Leon-Narvaez H."/>
            <person name="Longo L.V."/>
            <person name="Ma L.J."/>
            <person name="Malavazi I."/>
            <person name="Matsuo A.L."/>
            <person name="Morais F.V."/>
            <person name="Pereira M."/>
            <person name="Rodriguez-Brito S."/>
            <person name="Sakthikumar S."/>
            <person name="Salem-Izacc S.M."/>
            <person name="Sykes S.M."/>
            <person name="Teixeira M.M."/>
            <person name="Vallejo M.C."/>
            <person name="Walter M.E."/>
            <person name="Yandava C."/>
            <person name="Young S."/>
            <person name="Zeng Q."/>
            <person name="Zucker J."/>
            <person name="Felipe M.S."/>
            <person name="Goldman G.H."/>
            <person name="Haas B.J."/>
            <person name="McEwen J.G."/>
            <person name="Nino-Vega G."/>
            <person name="Puccia R."/>
            <person name="San-Blas G."/>
            <person name="Soares C.M."/>
            <person name="Birren B.W."/>
            <person name="Cuomo C.A."/>
        </authorList>
    </citation>
    <scope>NUCLEOTIDE SEQUENCE [LARGE SCALE GENOMIC DNA]</scope>
    <source>
        <strain evidence="2">ATCC MYA-826 / Pb01</strain>
    </source>
</reference>
<dbReference type="OrthoDB" id="4188486at2759"/>